<evidence type="ECO:0000313" key="2">
    <source>
        <dbReference type="Proteomes" id="UP001158961"/>
    </source>
</evidence>
<reference evidence="1" key="1">
    <citation type="submission" date="2022-05" db="EMBL/GenBank/DDBJ databases">
        <authorList>
            <person name="Pothier F. J."/>
        </authorList>
    </citation>
    <scope>NUCLEOTIDE SEQUENCE</scope>
    <source>
        <strain evidence="1">DAPP-PG734</strain>
    </source>
</reference>
<accession>A0AAN2FGS0</accession>
<dbReference type="AlphaFoldDB" id="A0AAN2FGS0"/>
<sequence length="39" mass="4500">MESKNLTDIAEDVSYGVKYKAVINQRWAGQEAEITLWNK</sequence>
<gene>
    <name evidence="1" type="ORF">DAPPPG734_14735</name>
</gene>
<dbReference type="EMBL" id="OW970315">
    <property type="protein sequence ID" value="CAH6314096.1"/>
    <property type="molecule type" value="Genomic_DNA"/>
</dbReference>
<evidence type="ECO:0000313" key="1">
    <source>
        <dbReference type="EMBL" id="CAH6314096.1"/>
    </source>
</evidence>
<dbReference type="Proteomes" id="UP001158961">
    <property type="component" value="Chromosome"/>
</dbReference>
<organism evidence="1 2">
    <name type="scientific">Enterobacter agglomerans</name>
    <name type="common">Erwinia herbicola</name>
    <name type="synonym">Pantoea agglomerans</name>
    <dbReference type="NCBI Taxonomy" id="549"/>
    <lineage>
        <taxon>Bacteria</taxon>
        <taxon>Pseudomonadati</taxon>
        <taxon>Pseudomonadota</taxon>
        <taxon>Gammaproteobacteria</taxon>
        <taxon>Enterobacterales</taxon>
        <taxon>Erwiniaceae</taxon>
        <taxon>Pantoea</taxon>
        <taxon>Pantoea agglomerans group</taxon>
    </lineage>
</organism>
<protein>
    <submittedName>
        <fullName evidence="1">Uncharacterized protein</fullName>
    </submittedName>
</protein>
<name>A0AAN2FGS0_ENTAG</name>
<proteinExistence type="predicted"/>